<proteinExistence type="predicted"/>
<dbReference type="RefSeq" id="XP_018744699.1">
    <property type="nucleotide sequence ID" value="XM_018888707.1"/>
</dbReference>
<dbReference type="GeneID" id="30059974"/>
<protein>
    <submittedName>
        <fullName evidence="1">Uncharacterized protein</fullName>
    </submittedName>
</protein>
<evidence type="ECO:0000313" key="1">
    <source>
        <dbReference type="EMBL" id="EWG38508.1"/>
    </source>
</evidence>
<organism evidence="1 2">
    <name type="scientific">Gibberella moniliformis (strain M3125 / FGSC 7600)</name>
    <name type="common">Maize ear and stalk rot fungus</name>
    <name type="synonym">Fusarium verticillioides</name>
    <dbReference type="NCBI Taxonomy" id="334819"/>
    <lineage>
        <taxon>Eukaryota</taxon>
        <taxon>Fungi</taxon>
        <taxon>Dikarya</taxon>
        <taxon>Ascomycota</taxon>
        <taxon>Pezizomycotina</taxon>
        <taxon>Sordariomycetes</taxon>
        <taxon>Hypocreomycetidae</taxon>
        <taxon>Hypocreales</taxon>
        <taxon>Nectriaceae</taxon>
        <taxon>Fusarium</taxon>
        <taxon>Fusarium fujikuroi species complex</taxon>
    </lineage>
</organism>
<sequence length="124" mass="14401">MDKYYASFEEPKEYQNMFAYSSRDFFSQNPGSYLIPYHKGLFALSSQRNEQGMQVVAYREEKLTILALLGAIGFAVDQESPTSDALKRRKIMSSPQSKDALEFMQKWMLEYNPSMDINTYPSYC</sequence>
<dbReference type="VEuPathDB" id="FungiDB:FVEG_01707"/>
<gene>
    <name evidence="1" type="ORF">FVEG_01707</name>
</gene>
<accession>W7LGF9</accession>
<dbReference type="AlphaFoldDB" id="W7LGF9"/>
<name>W7LGF9_GIBM7</name>
<dbReference type="Proteomes" id="UP000009096">
    <property type="component" value="Chromosome 6"/>
</dbReference>
<dbReference type="EMBL" id="DS022243">
    <property type="protein sequence ID" value="EWG38508.1"/>
    <property type="molecule type" value="Genomic_DNA"/>
</dbReference>
<dbReference type="KEGG" id="fvr:FVEG_01707"/>
<dbReference type="EMBL" id="CM000583">
    <property type="protein sequence ID" value="EWG38508.1"/>
    <property type="molecule type" value="Genomic_DNA"/>
</dbReference>
<reference evidence="1 2" key="1">
    <citation type="journal article" date="2010" name="Nature">
        <title>Comparative genomics reveals mobile pathogenicity chromosomes in Fusarium.</title>
        <authorList>
            <person name="Ma L.J."/>
            <person name="van der Does H.C."/>
            <person name="Borkovich K.A."/>
            <person name="Coleman J.J."/>
            <person name="Daboussi M.J."/>
            <person name="Di Pietro A."/>
            <person name="Dufresne M."/>
            <person name="Freitag M."/>
            <person name="Grabherr M."/>
            <person name="Henrissat B."/>
            <person name="Houterman P.M."/>
            <person name="Kang S."/>
            <person name="Shim W.B."/>
            <person name="Woloshuk C."/>
            <person name="Xie X."/>
            <person name="Xu J.R."/>
            <person name="Antoniw J."/>
            <person name="Baker S.E."/>
            <person name="Bluhm B.H."/>
            <person name="Breakspear A."/>
            <person name="Brown D.W."/>
            <person name="Butchko R.A."/>
            <person name="Chapman S."/>
            <person name="Coulson R."/>
            <person name="Coutinho P.M."/>
            <person name="Danchin E.G."/>
            <person name="Diener A."/>
            <person name="Gale L.R."/>
            <person name="Gardiner D.M."/>
            <person name="Goff S."/>
            <person name="Hammond-Kosack K.E."/>
            <person name="Hilburn K."/>
            <person name="Hua-Van A."/>
            <person name="Jonkers W."/>
            <person name="Kazan K."/>
            <person name="Kodira C.D."/>
            <person name="Koehrsen M."/>
            <person name="Kumar L."/>
            <person name="Lee Y.H."/>
            <person name="Li L."/>
            <person name="Manners J.M."/>
            <person name="Miranda-Saavedra D."/>
            <person name="Mukherjee M."/>
            <person name="Park G."/>
            <person name="Park J."/>
            <person name="Park S.Y."/>
            <person name="Proctor R.H."/>
            <person name="Regev A."/>
            <person name="Ruiz-Roldan M.C."/>
            <person name="Sain D."/>
            <person name="Sakthikumar S."/>
            <person name="Sykes S."/>
            <person name="Schwartz D.C."/>
            <person name="Turgeon B.G."/>
            <person name="Wapinski I."/>
            <person name="Yoder O."/>
            <person name="Young S."/>
            <person name="Zeng Q."/>
            <person name="Zhou S."/>
            <person name="Galagan J."/>
            <person name="Cuomo C.A."/>
            <person name="Kistler H.C."/>
            <person name="Rep M."/>
        </authorList>
    </citation>
    <scope>NUCLEOTIDE SEQUENCE [LARGE SCALE GENOMIC DNA]</scope>
    <source>
        <strain evidence="2">M3125 / FGSC 7600</strain>
    </source>
</reference>
<dbReference type="HOGENOM" id="CLU_2004138_0_0_1"/>
<keyword evidence="2" id="KW-1185">Reference proteome</keyword>
<evidence type="ECO:0000313" key="2">
    <source>
        <dbReference type="Proteomes" id="UP000009096"/>
    </source>
</evidence>